<proteinExistence type="inferred from homology"/>
<gene>
    <name evidence="6" type="ORF">HPA02_23140</name>
</gene>
<dbReference type="InterPro" id="IPR007214">
    <property type="entry name" value="YbaK/aa-tRNA-synth-assoc-dom"/>
</dbReference>
<comment type="similarity">
    <text evidence="1 4">Belongs to the prolyl-tRNA editing family. YbaK/EbsC subfamily.</text>
</comment>
<dbReference type="NCBIfam" id="TIGR00011">
    <property type="entry name" value="YbaK_EbsC"/>
    <property type="match status" value="1"/>
</dbReference>
<reference evidence="6 7" key="1">
    <citation type="submission" date="2019-07" db="EMBL/GenBank/DDBJ databases">
        <title>Whole genome shotgun sequence of Halomonas pacifica NBRC 102220.</title>
        <authorList>
            <person name="Hosoyama A."/>
            <person name="Uohara A."/>
            <person name="Ohji S."/>
            <person name="Ichikawa N."/>
        </authorList>
    </citation>
    <scope>NUCLEOTIDE SEQUENCE [LARGE SCALE GENOMIC DNA]</scope>
    <source>
        <strain evidence="6 7">NBRC 102220</strain>
    </source>
</reference>
<dbReference type="InterPro" id="IPR004369">
    <property type="entry name" value="Prolyl-tRNA_editing_YbaK/EbsC"/>
</dbReference>
<dbReference type="Pfam" id="PF04073">
    <property type="entry name" value="tRNA_edit"/>
    <property type="match status" value="1"/>
</dbReference>
<evidence type="ECO:0000313" key="7">
    <source>
        <dbReference type="Proteomes" id="UP000321275"/>
    </source>
</evidence>
<evidence type="ECO:0000259" key="5">
    <source>
        <dbReference type="Pfam" id="PF04073"/>
    </source>
</evidence>
<evidence type="ECO:0000256" key="1">
    <source>
        <dbReference type="ARBA" id="ARBA00009798"/>
    </source>
</evidence>
<dbReference type="PANTHER" id="PTHR30411:SF0">
    <property type="entry name" value="CYS-TRNA(PRO)_CYS-TRNA(CYS) DEACYLASE YBAK"/>
    <property type="match status" value="1"/>
</dbReference>
<dbReference type="InterPro" id="IPR036754">
    <property type="entry name" value="YbaK/aa-tRNA-synt-asso_dom_sf"/>
</dbReference>
<dbReference type="OrthoDB" id="9809296at2"/>
<keyword evidence="2 4" id="KW-0648">Protein biosynthesis</keyword>
<dbReference type="CDD" id="cd00002">
    <property type="entry name" value="YbaK_deacylase"/>
    <property type="match status" value="1"/>
</dbReference>
<evidence type="ECO:0000256" key="4">
    <source>
        <dbReference type="PIRNR" id="PIRNR006181"/>
    </source>
</evidence>
<dbReference type="Proteomes" id="UP000321275">
    <property type="component" value="Unassembled WGS sequence"/>
</dbReference>
<dbReference type="EC" id="4.2.-.-" evidence="4"/>
<keyword evidence="3 4" id="KW-0456">Lyase</keyword>
<dbReference type="SUPFAM" id="SSF55826">
    <property type="entry name" value="YbaK/ProRS associated domain"/>
    <property type="match status" value="1"/>
</dbReference>
<dbReference type="Gene3D" id="3.90.960.10">
    <property type="entry name" value="YbaK/aminoacyl-tRNA synthetase-associated domain"/>
    <property type="match status" value="1"/>
</dbReference>
<evidence type="ECO:0000256" key="3">
    <source>
        <dbReference type="ARBA" id="ARBA00023239"/>
    </source>
</evidence>
<evidence type="ECO:0000256" key="2">
    <source>
        <dbReference type="ARBA" id="ARBA00022917"/>
    </source>
</evidence>
<dbReference type="GO" id="GO:0002161">
    <property type="term" value="F:aminoacyl-tRNA deacylase activity"/>
    <property type="evidence" value="ECO:0007669"/>
    <property type="project" value="InterPro"/>
</dbReference>
<feature type="domain" description="YbaK/aminoacyl-tRNA synthetase-associated" evidence="5">
    <location>
        <begin position="32"/>
        <end position="145"/>
    </location>
</feature>
<dbReference type="RefSeq" id="WP_146803370.1">
    <property type="nucleotide sequence ID" value="NZ_BJUK01000026.1"/>
</dbReference>
<dbReference type="PANTHER" id="PTHR30411">
    <property type="entry name" value="CYTOPLASMIC PROTEIN"/>
    <property type="match status" value="1"/>
</dbReference>
<protein>
    <recommendedName>
        <fullName evidence="4">Cys-tRNA(Pro)/Cys-tRNA(Cys) deacylase</fullName>
        <ecNumber evidence="4">4.2.-.-</ecNumber>
    </recommendedName>
</protein>
<organism evidence="6 7">
    <name type="scientific">Bisbaumannia pacifica</name>
    <dbReference type="NCBI Taxonomy" id="77098"/>
    <lineage>
        <taxon>Bacteria</taxon>
        <taxon>Pseudomonadati</taxon>
        <taxon>Pseudomonadota</taxon>
        <taxon>Gammaproteobacteria</taxon>
        <taxon>Oceanospirillales</taxon>
        <taxon>Halomonadaceae</taxon>
        <taxon>Bisbaumannia</taxon>
    </lineage>
</organism>
<dbReference type="GO" id="GO:0006412">
    <property type="term" value="P:translation"/>
    <property type="evidence" value="ECO:0007669"/>
    <property type="project" value="UniProtKB-KW"/>
</dbReference>
<dbReference type="PIRSF" id="PIRSF006181">
    <property type="entry name" value="EbsC_YbaK"/>
    <property type="match status" value="1"/>
</dbReference>
<keyword evidence="7" id="KW-1185">Reference proteome</keyword>
<accession>A0A510XAH9</accession>
<comment type="caution">
    <text evidence="6">The sequence shown here is derived from an EMBL/GenBank/DDBJ whole genome shotgun (WGS) entry which is preliminary data.</text>
</comment>
<dbReference type="AlphaFoldDB" id="A0A510XAH9"/>
<name>A0A510XAH9_9GAMM</name>
<evidence type="ECO:0000313" key="6">
    <source>
        <dbReference type="EMBL" id="GEK48031.1"/>
    </source>
</evidence>
<dbReference type="EMBL" id="BJUK01000026">
    <property type="protein sequence ID" value="GEK48031.1"/>
    <property type="molecule type" value="Genomic_DNA"/>
</dbReference>
<sequence>MTPAIRALERAGVPHRVLSYAHDPRAPAYGLEAAEALDLAPETVFKTLVAKLDDGRLAVALVAVTDQLDLKALARAAGAKKAQMAEPEAAQRATGYVVGGISPLGQKKRLPTFIDRRAEALSTLHISAGKRGLEVALAPADLARLCAGRFADLARA</sequence>
<dbReference type="GO" id="GO:0016829">
    <property type="term" value="F:lyase activity"/>
    <property type="evidence" value="ECO:0007669"/>
    <property type="project" value="UniProtKB-KW"/>
</dbReference>